<evidence type="ECO:0000313" key="3">
    <source>
        <dbReference type="Proteomes" id="UP000279275"/>
    </source>
</evidence>
<keyword evidence="2" id="KW-0540">Nuclease</keyword>
<sequence>MIVDATDTPRPAPLHTRVIARLAAELDRVLPPGLEAFPELETELPGRSPEVPDLVVTAAQVDEQARVRADQVVLAVEVVSTGADAVRDYAVKAGEYAANGIAHYWVLDIIDPASPGLTVYTLDALGEYRIAPRATGVVQLAGTVPMVLDLPALTARRG</sequence>
<dbReference type="InterPro" id="IPR012296">
    <property type="entry name" value="Nuclease_put_TT1808"/>
</dbReference>
<dbReference type="PANTHER" id="PTHR35400:SF3">
    <property type="entry name" value="SLL1072 PROTEIN"/>
    <property type="match status" value="1"/>
</dbReference>
<gene>
    <name evidence="2" type="ORF">EBN03_27385</name>
</gene>
<reference evidence="2 3" key="1">
    <citation type="submission" date="2018-10" db="EMBL/GenBank/DDBJ databases">
        <title>Isolation from cow dung.</title>
        <authorList>
            <person name="Ling L."/>
        </authorList>
    </citation>
    <scope>NUCLEOTIDE SEQUENCE [LARGE SCALE GENOMIC DNA]</scope>
    <source>
        <strain evidence="2 3">NEAU-LL90</strain>
    </source>
</reference>
<dbReference type="Pfam" id="PF05685">
    <property type="entry name" value="Uma2"/>
    <property type="match status" value="1"/>
</dbReference>
<dbReference type="PANTHER" id="PTHR35400">
    <property type="entry name" value="SLR1083 PROTEIN"/>
    <property type="match status" value="1"/>
</dbReference>
<dbReference type="AlphaFoldDB" id="A0A3M2L029"/>
<feature type="domain" description="Putative restriction endonuclease" evidence="1">
    <location>
        <begin position="9"/>
        <end position="133"/>
    </location>
</feature>
<dbReference type="Proteomes" id="UP000279275">
    <property type="component" value="Unassembled WGS sequence"/>
</dbReference>
<keyword evidence="2" id="KW-0378">Hydrolase</keyword>
<organism evidence="2 3">
    <name type="scientific">Nocardia stercoris</name>
    <dbReference type="NCBI Taxonomy" id="2483361"/>
    <lineage>
        <taxon>Bacteria</taxon>
        <taxon>Bacillati</taxon>
        <taxon>Actinomycetota</taxon>
        <taxon>Actinomycetes</taxon>
        <taxon>Mycobacteriales</taxon>
        <taxon>Nocardiaceae</taxon>
        <taxon>Nocardia</taxon>
    </lineage>
</organism>
<dbReference type="GO" id="GO:0004519">
    <property type="term" value="F:endonuclease activity"/>
    <property type="evidence" value="ECO:0007669"/>
    <property type="project" value="UniProtKB-KW"/>
</dbReference>
<accession>A0A3M2L029</accession>
<keyword evidence="3" id="KW-1185">Reference proteome</keyword>
<dbReference type="SUPFAM" id="SSF52980">
    <property type="entry name" value="Restriction endonuclease-like"/>
    <property type="match status" value="1"/>
</dbReference>
<dbReference type="RefSeq" id="WP_122191013.1">
    <property type="nucleotide sequence ID" value="NZ_RFFH01000016.1"/>
</dbReference>
<dbReference type="InterPro" id="IPR008538">
    <property type="entry name" value="Uma2"/>
</dbReference>
<evidence type="ECO:0000313" key="2">
    <source>
        <dbReference type="EMBL" id="RMI29145.1"/>
    </source>
</evidence>
<comment type="caution">
    <text evidence="2">The sequence shown here is derived from an EMBL/GenBank/DDBJ whole genome shotgun (WGS) entry which is preliminary data.</text>
</comment>
<evidence type="ECO:0000259" key="1">
    <source>
        <dbReference type="Pfam" id="PF05685"/>
    </source>
</evidence>
<protein>
    <submittedName>
        <fullName evidence="2">Uma2 family endonuclease</fullName>
    </submittedName>
</protein>
<dbReference type="CDD" id="cd06260">
    <property type="entry name" value="DUF820-like"/>
    <property type="match status" value="1"/>
</dbReference>
<proteinExistence type="predicted"/>
<keyword evidence="2" id="KW-0255">Endonuclease</keyword>
<dbReference type="OrthoDB" id="9799703at2"/>
<name>A0A3M2L029_9NOCA</name>
<dbReference type="EMBL" id="RFFH01000016">
    <property type="protein sequence ID" value="RMI29145.1"/>
    <property type="molecule type" value="Genomic_DNA"/>
</dbReference>
<dbReference type="InterPro" id="IPR011335">
    <property type="entry name" value="Restrct_endonuc-II-like"/>
</dbReference>
<dbReference type="Gene3D" id="3.90.1570.10">
    <property type="entry name" value="tt1808, chain A"/>
    <property type="match status" value="1"/>
</dbReference>